<feature type="region of interest" description="Disordered" evidence="1">
    <location>
        <begin position="189"/>
        <end position="228"/>
    </location>
</feature>
<dbReference type="InterPro" id="IPR014161">
    <property type="entry name" value="Tol-Pal_TolA"/>
</dbReference>
<feature type="compositionally biased region" description="Basic and acidic residues" evidence="1">
    <location>
        <begin position="189"/>
        <end position="215"/>
    </location>
</feature>
<dbReference type="FunCoup" id="A0A6G9IBL9">
    <property type="interactions" value="48"/>
</dbReference>
<evidence type="ECO:0000313" key="4">
    <source>
        <dbReference type="Proteomes" id="UP000501168"/>
    </source>
</evidence>
<dbReference type="InParanoid" id="A0A6G9IBL9"/>
<gene>
    <name evidence="3" type="primary">tolA</name>
    <name evidence="3" type="ORF">IPMB12_07985</name>
</gene>
<proteinExistence type="predicted"/>
<evidence type="ECO:0000256" key="2">
    <source>
        <dbReference type="SAM" id="Phobius"/>
    </source>
</evidence>
<dbReference type="SUPFAM" id="SSF74653">
    <property type="entry name" value="TolA/TonB C-terminal domain"/>
    <property type="match status" value="1"/>
</dbReference>
<reference evidence="3 4" key="1">
    <citation type="submission" date="2020-03" db="EMBL/GenBank/DDBJ databases">
        <title>Complete genome sequence of Orbus sp. IPMB12 (BCRC 80908).</title>
        <authorList>
            <person name="Lo W.-S."/>
            <person name="Chang T.-H."/>
            <person name="Kuo C.-H."/>
        </authorList>
    </citation>
    <scope>NUCLEOTIDE SEQUENCE [LARGE SCALE GENOMIC DNA]</scope>
    <source>
        <strain evidence="3 4">IPMB12</strain>
    </source>
</reference>
<sequence>MTRNYNSKLKFAIILSLGLHVAILIALGISAFNYTSTYAGDVNGNAVDAIMVDPRIVSEQYARQVQQKDALVEAEKQRQQQADQRARELEEKQAAEQQRLKDLERERLAALEKQKQEAAAAQAAQAAAREAEAEAAKAKAQLEEQQKQALLAKQKAEEDAKLREQQVKAEQQRIEQEKLRAEAERQKAVEEAEKARQEAERQKQIAAAERAKAEQQKQSAAEEASRQQELNDILGSLTSNAPKVQQGVASGELDKYKTLLHNAISNKFNNSQLYSGKNCVLTIKIARDGLLLSVDSTEGDTALCREAISATKLAAIPKPTSDALYQAVKEVTVDFRP</sequence>
<dbReference type="EMBL" id="CP050253">
    <property type="protein sequence ID" value="QIQ21628.1"/>
    <property type="molecule type" value="Genomic_DNA"/>
</dbReference>
<feature type="transmembrane region" description="Helical" evidence="2">
    <location>
        <begin position="12"/>
        <end position="32"/>
    </location>
</feature>
<accession>A0A6G9IBL9</accession>
<dbReference type="AlphaFoldDB" id="A0A6G9IBL9"/>
<evidence type="ECO:0000313" key="3">
    <source>
        <dbReference type="EMBL" id="QIQ21628.1"/>
    </source>
</evidence>
<dbReference type="GO" id="GO:0016020">
    <property type="term" value="C:membrane"/>
    <property type="evidence" value="ECO:0007669"/>
    <property type="project" value="InterPro"/>
</dbReference>
<dbReference type="Proteomes" id="UP000501168">
    <property type="component" value="Chromosome"/>
</dbReference>
<name>A0A6G9IBL9_9GAMM</name>
<keyword evidence="2" id="KW-1133">Transmembrane helix</keyword>
<keyword evidence="2" id="KW-0812">Transmembrane</keyword>
<evidence type="ECO:0000256" key="1">
    <source>
        <dbReference type="SAM" id="MobiDB-lite"/>
    </source>
</evidence>
<dbReference type="GO" id="GO:0043213">
    <property type="term" value="P:bacteriocin transport"/>
    <property type="evidence" value="ECO:0007669"/>
    <property type="project" value="InterPro"/>
</dbReference>
<dbReference type="RefSeq" id="WP_166916627.1">
    <property type="nucleotide sequence ID" value="NZ_CP050253.1"/>
</dbReference>
<dbReference type="Gene3D" id="3.30.1150.10">
    <property type="match status" value="1"/>
</dbReference>
<protein>
    <submittedName>
        <fullName evidence="3">Cell envelope integrity protein TolA</fullName>
    </submittedName>
</protein>
<organism evidence="3 4">
    <name type="scientific">Zophobihabitans entericus</name>
    <dbReference type="NCBI Taxonomy" id="1635327"/>
    <lineage>
        <taxon>Bacteria</taxon>
        <taxon>Pseudomonadati</taxon>
        <taxon>Pseudomonadota</taxon>
        <taxon>Gammaproteobacteria</taxon>
        <taxon>Orbales</taxon>
        <taxon>Orbaceae</taxon>
        <taxon>Zophobihabitans</taxon>
    </lineage>
</organism>
<dbReference type="NCBIfam" id="TIGR02794">
    <property type="entry name" value="tolA_full"/>
    <property type="match status" value="1"/>
</dbReference>
<keyword evidence="4" id="KW-1185">Reference proteome</keyword>
<dbReference type="Pfam" id="PF06519">
    <property type="entry name" value="TolA"/>
    <property type="match status" value="1"/>
</dbReference>
<dbReference type="GO" id="GO:0019534">
    <property type="term" value="F:toxin transmembrane transporter activity"/>
    <property type="evidence" value="ECO:0007669"/>
    <property type="project" value="InterPro"/>
</dbReference>
<keyword evidence="2" id="KW-0472">Membrane</keyword>
<dbReference type="KEGG" id="orb:IPMB12_07985"/>